<feature type="transmembrane region" description="Helical" evidence="1">
    <location>
        <begin position="7"/>
        <end position="26"/>
    </location>
</feature>
<protein>
    <submittedName>
        <fullName evidence="2">Uncharacterized protein</fullName>
    </submittedName>
</protein>
<organism evidence="2 3">
    <name type="scientific">Rhizobium azibense</name>
    <dbReference type="NCBI Taxonomy" id="1136135"/>
    <lineage>
        <taxon>Bacteria</taxon>
        <taxon>Pseudomonadati</taxon>
        <taxon>Pseudomonadota</taxon>
        <taxon>Alphaproteobacteria</taxon>
        <taxon>Hyphomicrobiales</taxon>
        <taxon>Rhizobiaceae</taxon>
        <taxon>Rhizobium/Agrobacterium group</taxon>
        <taxon>Rhizobium</taxon>
    </lineage>
</organism>
<comment type="caution">
    <text evidence="2">The sequence shown here is derived from an EMBL/GenBank/DDBJ whole genome shotgun (WGS) entry which is preliminary data.</text>
</comment>
<evidence type="ECO:0000313" key="2">
    <source>
        <dbReference type="EMBL" id="TCU30531.1"/>
    </source>
</evidence>
<accession>A0A4R3R6Y5</accession>
<name>A0A4R3R6Y5_9HYPH</name>
<dbReference type="EMBL" id="SMBJ01000001">
    <property type="protein sequence ID" value="TCU30531.1"/>
    <property type="molecule type" value="Genomic_DNA"/>
</dbReference>
<reference evidence="2 3" key="1">
    <citation type="submission" date="2019-03" db="EMBL/GenBank/DDBJ databases">
        <title>Genomic Encyclopedia of Type Strains, Phase IV (KMG-V): Genome sequencing to study the core and pangenomes of soil and plant-associated prokaryotes.</title>
        <authorList>
            <person name="Whitman W."/>
        </authorList>
    </citation>
    <scope>NUCLEOTIDE SEQUENCE [LARGE SCALE GENOMIC DNA]</scope>
    <source>
        <strain evidence="2 3">Gr42</strain>
    </source>
</reference>
<evidence type="ECO:0000256" key="1">
    <source>
        <dbReference type="SAM" id="Phobius"/>
    </source>
</evidence>
<dbReference type="AlphaFoldDB" id="A0A4R3R6Y5"/>
<evidence type="ECO:0000313" key="3">
    <source>
        <dbReference type="Proteomes" id="UP000295547"/>
    </source>
</evidence>
<dbReference type="Proteomes" id="UP000295547">
    <property type="component" value="Unassembled WGS sequence"/>
</dbReference>
<keyword evidence="1" id="KW-0472">Membrane</keyword>
<keyword evidence="1" id="KW-0812">Transmembrane</keyword>
<keyword evidence="3" id="KW-1185">Reference proteome</keyword>
<keyword evidence="1" id="KW-1133">Transmembrane helix</keyword>
<gene>
    <name evidence="2" type="ORF">EV130_101102</name>
</gene>
<proteinExistence type="predicted"/>
<sequence length="29" mass="3073">MMSSEKLAFICAVAACAILLFTIGLSRPD</sequence>